<keyword evidence="2" id="KW-1185">Reference proteome</keyword>
<dbReference type="Proteomes" id="UP001154282">
    <property type="component" value="Unassembled WGS sequence"/>
</dbReference>
<dbReference type="AlphaFoldDB" id="A0AAV0GVV3"/>
<comment type="caution">
    <text evidence="1">The sequence shown here is derived from an EMBL/GenBank/DDBJ whole genome shotgun (WGS) entry which is preliminary data.</text>
</comment>
<name>A0AAV0GVV3_9ROSI</name>
<proteinExistence type="predicted"/>
<reference evidence="1" key="1">
    <citation type="submission" date="2022-08" db="EMBL/GenBank/DDBJ databases">
        <authorList>
            <person name="Gutierrez-Valencia J."/>
        </authorList>
    </citation>
    <scope>NUCLEOTIDE SEQUENCE</scope>
</reference>
<organism evidence="1 2">
    <name type="scientific">Linum tenue</name>
    <dbReference type="NCBI Taxonomy" id="586396"/>
    <lineage>
        <taxon>Eukaryota</taxon>
        <taxon>Viridiplantae</taxon>
        <taxon>Streptophyta</taxon>
        <taxon>Embryophyta</taxon>
        <taxon>Tracheophyta</taxon>
        <taxon>Spermatophyta</taxon>
        <taxon>Magnoliopsida</taxon>
        <taxon>eudicotyledons</taxon>
        <taxon>Gunneridae</taxon>
        <taxon>Pentapetalae</taxon>
        <taxon>rosids</taxon>
        <taxon>fabids</taxon>
        <taxon>Malpighiales</taxon>
        <taxon>Linaceae</taxon>
        <taxon>Linum</taxon>
    </lineage>
</organism>
<gene>
    <name evidence="1" type="ORF">LITE_LOCUS1192</name>
</gene>
<protein>
    <submittedName>
        <fullName evidence="1">Uncharacterized protein</fullName>
    </submittedName>
</protein>
<accession>A0AAV0GVV3</accession>
<sequence length="128" mass="14253">MRLFSVLQISIRRGQIPSETAQRKFGIPARPASQSGSSIAKKLTDKCSMLPYVFITILRRHGREKAQDDFYQFVWIGRHGWVARIPCLVVRNESAVEARTGDHGAPPLADEFAPAAGSWVGEANQDLF</sequence>
<evidence type="ECO:0000313" key="1">
    <source>
        <dbReference type="EMBL" id="CAI0376826.1"/>
    </source>
</evidence>
<dbReference type="EMBL" id="CAMGYJ010000002">
    <property type="protein sequence ID" value="CAI0376826.1"/>
    <property type="molecule type" value="Genomic_DNA"/>
</dbReference>
<evidence type="ECO:0000313" key="2">
    <source>
        <dbReference type="Proteomes" id="UP001154282"/>
    </source>
</evidence>